<dbReference type="Pfam" id="PF19420">
    <property type="entry name" value="DDAH_eukar"/>
    <property type="match status" value="1"/>
</dbReference>
<proteinExistence type="predicted"/>
<dbReference type="PANTHER" id="PTHR47271">
    <property type="entry name" value="ARGININE DEIMINASE"/>
    <property type="match status" value="1"/>
</dbReference>
<reference evidence="1" key="1">
    <citation type="submission" date="2021-09" db="EMBL/GenBank/DDBJ databases">
        <title>Genome analysis of Fictibacillus sp. KIGAM418 isolated from marine sediment.</title>
        <authorList>
            <person name="Seo M.-J."/>
            <person name="Cho E.-S."/>
            <person name="Hwang C.Y."/>
        </authorList>
    </citation>
    <scope>NUCLEOTIDE SEQUENCE</scope>
    <source>
        <strain evidence="1">KIGAM418</strain>
    </source>
</reference>
<dbReference type="Proteomes" id="UP001139011">
    <property type="component" value="Unassembled WGS sequence"/>
</dbReference>
<organism evidence="1 2">
    <name type="scientific">Fictibacillus marinisediminis</name>
    <dbReference type="NCBI Taxonomy" id="2878389"/>
    <lineage>
        <taxon>Bacteria</taxon>
        <taxon>Bacillati</taxon>
        <taxon>Bacillota</taxon>
        <taxon>Bacilli</taxon>
        <taxon>Bacillales</taxon>
        <taxon>Fictibacillaceae</taxon>
        <taxon>Fictibacillus</taxon>
    </lineage>
</organism>
<keyword evidence="2" id="KW-1185">Reference proteome</keyword>
<evidence type="ECO:0000313" key="2">
    <source>
        <dbReference type="Proteomes" id="UP001139011"/>
    </source>
</evidence>
<protein>
    <submittedName>
        <fullName evidence="1">Dimethylarginine dimethylaminohydrolase family protein</fullName>
    </submittedName>
</protein>
<dbReference type="GO" id="GO:0016990">
    <property type="term" value="F:arginine deiminase activity"/>
    <property type="evidence" value="ECO:0007669"/>
    <property type="project" value="TreeGrafter"/>
</dbReference>
<dbReference type="SUPFAM" id="SSF55909">
    <property type="entry name" value="Pentein"/>
    <property type="match status" value="1"/>
</dbReference>
<gene>
    <name evidence="1" type="ORF">LCY76_06540</name>
</gene>
<evidence type="ECO:0000313" key="1">
    <source>
        <dbReference type="EMBL" id="MCK6256252.1"/>
    </source>
</evidence>
<dbReference type="GO" id="GO:0019546">
    <property type="term" value="P:L-arginine deiminase pathway"/>
    <property type="evidence" value="ECO:0007669"/>
    <property type="project" value="TreeGrafter"/>
</dbReference>
<dbReference type="PANTHER" id="PTHR47271:SF2">
    <property type="entry name" value="ARGININE DEIMINASE"/>
    <property type="match status" value="1"/>
</dbReference>
<dbReference type="Gene3D" id="3.75.10.10">
    <property type="entry name" value="L-arginine/glycine Amidinotransferase, Chain A"/>
    <property type="match status" value="1"/>
</dbReference>
<sequence>MAITLKPTEKALCRSEYDSLVSVIVCEPKFMHISEVINETQRHYADENINRTLASNQHQKFVRTLRSHGVEVIELPPHQEFPEQVFTRDIGFTLGSTIFVSSMGSKIRQGEEDILKEWLGNKNVRLQEISNGKMEGGDVLIDGDTIYIGVSGRTAQSSIKSLREMLPDYNVVSMPFNPKYLHLDCVFNILSSTEALVFPQAFRKKELDFLSKRYDLIEVSKEEQFSLGTNVLSIGDKKVFSLPVNPKVNNNLRKRGYEVIEVDLSEIIKSGGSFRCCTMPILRK</sequence>
<dbReference type="AlphaFoldDB" id="A0A9X1X8R2"/>
<accession>A0A9X1X8R2</accession>
<dbReference type="RefSeq" id="WP_248251952.1">
    <property type="nucleotide sequence ID" value="NZ_JAIWJX010000002.1"/>
</dbReference>
<dbReference type="EMBL" id="JAIWJX010000002">
    <property type="protein sequence ID" value="MCK6256252.1"/>
    <property type="molecule type" value="Genomic_DNA"/>
</dbReference>
<name>A0A9X1X8R2_9BACL</name>
<comment type="caution">
    <text evidence="1">The sequence shown here is derived from an EMBL/GenBank/DDBJ whole genome shotgun (WGS) entry which is preliminary data.</text>
</comment>